<dbReference type="InterPro" id="IPR014758">
    <property type="entry name" value="Met-tRNA_synth"/>
</dbReference>
<evidence type="ECO:0000256" key="4">
    <source>
        <dbReference type="ARBA" id="ARBA00022598"/>
    </source>
</evidence>
<name>A0A840QGV0_9PSEU</name>
<dbReference type="InterPro" id="IPR015413">
    <property type="entry name" value="Methionyl/Leucyl_tRNA_Synth"/>
</dbReference>
<dbReference type="PRINTS" id="PR01041">
    <property type="entry name" value="TRNASYNTHMET"/>
</dbReference>
<keyword evidence="4 11" id="KW-0436">Ligase</keyword>
<evidence type="ECO:0000256" key="3">
    <source>
        <dbReference type="ARBA" id="ARBA00018753"/>
    </source>
</evidence>
<evidence type="ECO:0000256" key="10">
    <source>
        <dbReference type="ARBA" id="ARBA00047364"/>
    </source>
</evidence>
<dbReference type="InterPro" id="IPR009080">
    <property type="entry name" value="tRNAsynth_Ia_anticodon-bd"/>
</dbReference>
<keyword evidence="7 11" id="KW-0648">Protein biosynthesis</keyword>
<dbReference type="Gene3D" id="2.170.220.10">
    <property type="match status" value="1"/>
</dbReference>
<sequence length="504" mass="56695">MRTFITTAIPYVNSKPHLGFAMELVETDVMARHRHHRGNEVRFLSGTDDNSLKNVQAAEAEGVSTQALVDRNSQAFHDLRGPLQISFDDFIRTSSDPRHRPGVARLWRAANANGDLYRQHYEGLYCVGCEQFYTEAELVDGNCPEHLKPPQLVSEENWFFRLSRYEDQLRELIESGNLRIEPESRRNEVLSFIRQGLQDFSVSRSVERARGWGISVPDDPTQVIYVWFDALINYITALGFGDPESADYRQWWVDGDEVIHVIGKGIVRFHAVYWPAMLLSAGQPVPRTIFVHDYLTVDGKKLGKSLGNAVDPVALVNTYGADALRWWLIRDVPRVGDADFTLERMIKGYHEDLANGLGNLVNRTVSMIQKYRGSTVPTVDTVPDNTLTKACANVADKVDTAMDRFDFRSATAAIWEIVDEANRYVVENAPWHLAKAEKHNDPDATTRLDEVLATLVHAGRVVADELTPFLPEAAQRVAAQLGNGSNELAKPTPLFPRIEEPDNA</sequence>
<dbReference type="CDD" id="cd07957">
    <property type="entry name" value="Anticodon_Ia_Met"/>
    <property type="match status" value="1"/>
</dbReference>
<evidence type="ECO:0000313" key="15">
    <source>
        <dbReference type="EMBL" id="MBB5159726.1"/>
    </source>
</evidence>
<proteinExistence type="inferred from homology"/>
<comment type="function">
    <text evidence="1">Is required not only for elongation of protein synthesis but also for the initiation of all mRNA translation through initiator tRNA(fMet) aminoacylation.</text>
</comment>
<dbReference type="InterPro" id="IPR023457">
    <property type="entry name" value="Met-tRNA_synth_2"/>
</dbReference>
<dbReference type="Pfam" id="PF19303">
    <property type="entry name" value="Anticodon_3"/>
    <property type="match status" value="1"/>
</dbReference>
<feature type="domain" description="Methionyl/Leucyl tRNA synthetase" evidence="13">
    <location>
        <begin position="4"/>
        <end position="145"/>
    </location>
</feature>
<dbReference type="Gene3D" id="1.10.730.10">
    <property type="entry name" value="Isoleucyl-tRNA Synthetase, Domain 1"/>
    <property type="match status" value="1"/>
</dbReference>
<evidence type="ECO:0000256" key="7">
    <source>
        <dbReference type="ARBA" id="ARBA00022917"/>
    </source>
</evidence>
<dbReference type="NCBIfam" id="TIGR00398">
    <property type="entry name" value="metG"/>
    <property type="match status" value="1"/>
</dbReference>
<keyword evidence="6 11" id="KW-0067">ATP-binding</keyword>
<feature type="region of interest" description="Disordered" evidence="12">
    <location>
        <begin position="481"/>
        <end position="504"/>
    </location>
</feature>
<comment type="caution">
    <text evidence="15">The sequence shown here is derived from an EMBL/GenBank/DDBJ whole genome shotgun (WGS) entry which is preliminary data.</text>
</comment>
<organism evidence="15 16">
    <name type="scientific">Saccharopolyspora phatthalungensis</name>
    <dbReference type="NCBI Taxonomy" id="664693"/>
    <lineage>
        <taxon>Bacteria</taxon>
        <taxon>Bacillati</taxon>
        <taxon>Actinomycetota</taxon>
        <taxon>Actinomycetes</taxon>
        <taxon>Pseudonocardiales</taxon>
        <taxon>Pseudonocardiaceae</taxon>
        <taxon>Saccharopolyspora</taxon>
    </lineage>
</organism>
<reference evidence="15 16" key="1">
    <citation type="submission" date="2020-08" db="EMBL/GenBank/DDBJ databases">
        <title>Sequencing the genomes of 1000 actinobacteria strains.</title>
        <authorList>
            <person name="Klenk H.-P."/>
        </authorList>
    </citation>
    <scope>NUCLEOTIDE SEQUENCE [LARGE SCALE GENOMIC DNA]</scope>
    <source>
        <strain evidence="15 16">DSM 45584</strain>
    </source>
</reference>
<evidence type="ECO:0000256" key="11">
    <source>
        <dbReference type="RuleBase" id="RU363039"/>
    </source>
</evidence>
<evidence type="ECO:0000256" key="5">
    <source>
        <dbReference type="ARBA" id="ARBA00022741"/>
    </source>
</evidence>
<feature type="domain" description="Methionyl/Leucyl tRNA synthetase" evidence="13">
    <location>
        <begin position="150"/>
        <end position="364"/>
    </location>
</feature>
<dbReference type="AlphaFoldDB" id="A0A840QGV0"/>
<evidence type="ECO:0000313" key="16">
    <source>
        <dbReference type="Proteomes" id="UP000584374"/>
    </source>
</evidence>
<keyword evidence="5 11" id="KW-0547">Nucleotide-binding</keyword>
<dbReference type="InterPro" id="IPR041872">
    <property type="entry name" value="Anticodon_Met"/>
</dbReference>
<dbReference type="SUPFAM" id="SSF47323">
    <property type="entry name" value="Anticodon-binding domain of a subclass of class I aminoacyl-tRNA synthetases"/>
    <property type="match status" value="1"/>
</dbReference>
<dbReference type="EMBL" id="JACHIW010000002">
    <property type="protein sequence ID" value="MBB5159726.1"/>
    <property type="molecule type" value="Genomic_DNA"/>
</dbReference>
<dbReference type="InterPro" id="IPR014729">
    <property type="entry name" value="Rossmann-like_a/b/a_fold"/>
</dbReference>
<dbReference type="Gene3D" id="3.40.50.620">
    <property type="entry name" value="HUPs"/>
    <property type="match status" value="1"/>
</dbReference>
<evidence type="ECO:0000256" key="6">
    <source>
        <dbReference type="ARBA" id="ARBA00022840"/>
    </source>
</evidence>
<evidence type="ECO:0000256" key="1">
    <source>
        <dbReference type="ARBA" id="ARBA00003314"/>
    </source>
</evidence>
<dbReference type="GO" id="GO:0005524">
    <property type="term" value="F:ATP binding"/>
    <property type="evidence" value="ECO:0007669"/>
    <property type="project" value="UniProtKB-KW"/>
</dbReference>
<dbReference type="FunFam" id="2.170.220.10:FF:000001">
    <property type="entry name" value="methionine--tRNA ligase, mitochondrial"/>
    <property type="match status" value="1"/>
</dbReference>
<keyword evidence="8 11" id="KW-0030">Aminoacyl-tRNA synthetase</keyword>
<evidence type="ECO:0000256" key="12">
    <source>
        <dbReference type="SAM" id="MobiDB-lite"/>
    </source>
</evidence>
<gene>
    <name evidence="15" type="ORF">BJ970_007325</name>
</gene>
<dbReference type="CDD" id="cd00814">
    <property type="entry name" value="MetRS_core"/>
    <property type="match status" value="1"/>
</dbReference>
<dbReference type="PANTHER" id="PTHR43326">
    <property type="entry name" value="METHIONYL-TRNA SYNTHETASE"/>
    <property type="match status" value="1"/>
</dbReference>
<dbReference type="RefSeq" id="WP_184732262.1">
    <property type="nucleotide sequence ID" value="NZ_JACHIW010000002.1"/>
</dbReference>
<dbReference type="InterPro" id="IPR033911">
    <property type="entry name" value="MetRS_core"/>
</dbReference>
<accession>A0A840QGV0</accession>
<feature type="domain" description="Methionyl-tRNA synthetase anticodon-binding" evidence="14">
    <location>
        <begin position="385"/>
        <end position="486"/>
    </location>
</feature>
<dbReference type="Proteomes" id="UP000584374">
    <property type="component" value="Unassembled WGS sequence"/>
</dbReference>
<comment type="catalytic activity">
    <reaction evidence="10">
        <text>tRNA(Met) + L-methionine + ATP = L-methionyl-tRNA(Met) + AMP + diphosphate</text>
        <dbReference type="Rhea" id="RHEA:13481"/>
        <dbReference type="Rhea" id="RHEA-COMP:9667"/>
        <dbReference type="Rhea" id="RHEA-COMP:9698"/>
        <dbReference type="ChEBI" id="CHEBI:30616"/>
        <dbReference type="ChEBI" id="CHEBI:33019"/>
        <dbReference type="ChEBI" id="CHEBI:57844"/>
        <dbReference type="ChEBI" id="CHEBI:78442"/>
        <dbReference type="ChEBI" id="CHEBI:78530"/>
        <dbReference type="ChEBI" id="CHEBI:456215"/>
        <dbReference type="EC" id="6.1.1.10"/>
    </reaction>
</comment>
<evidence type="ECO:0000259" key="14">
    <source>
        <dbReference type="Pfam" id="PF19303"/>
    </source>
</evidence>
<evidence type="ECO:0000256" key="2">
    <source>
        <dbReference type="ARBA" id="ARBA00012838"/>
    </source>
</evidence>
<dbReference type="GO" id="GO:0004825">
    <property type="term" value="F:methionine-tRNA ligase activity"/>
    <property type="evidence" value="ECO:0007669"/>
    <property type="project" value="UniProtKB-EC"/>
</dbReference>
<comment type="similarity">
    <text evidence="11">Belongs to the class-I aminoacyl-tRNA synthetase family.</text>
</comment>
<protein>
    <recommendedName>
        <fullName evidence="3">Methionine--tRNA ligase</fullName>
        <ecNumber evidence="2">6.1.1.10</ecNumber>
    </recommendedName>
    <alternativeName>
        <fullName evidence="9">Methionyl-tRNA synthetase</fullName>
    </alternativeName>
</protein>
<evidence type="ECO:0000259" key="13">
    <source>
        <dbReference type="Pfam" id="PF09334"/>
    </source>
</evidence>
<dbReference type="PANTHER" id="PTHR43326:SF1">
    <property type="entry name" value="METHIONINE--TRNA LIGASE, MITOCHONDRIAL"/>
    <property type="match status" value="1"/>
</dbReference>
<dbReference type="EC" id="6.1.1.10" evidence="2"/>
<keyword evidence="16" id="KW-1185">Reference proteome</keyword>
<dbReference type="SUPFAM" id="SSF52374">
    <property type="entry name" value="Nucleotidylyl transferase"/>
    <property type="match status" value="1"/>
</dbReference>
<evidence type="ECO:0000256" key="8">
    <source>
        <dbReference type="ARBA" id="ARBA00023146"/>
    </source>
</evidence>
<dbReference type="GO" id="GO:0006431">
    <property type="term" value="P:methionyl-tRNA aminoacylation"/>
    <property type="evidence" value="ECO:0007669"/>
    <property type="project" value="InterPro"/>
</dbReference>
<evidence type="ECO:0000256" key="9">
    <source>
        <dbReference type="ARBA" id="ARBA00030904"/>
    </source>
</evidence>
<dbReference type="Pfam" id="PF09334">
    <property type="entry name" value="tRNA-synt_1g"/>
    <property type="match status" value="2"/>
</dbReference>